<proteinExistence type="inferred from homology"/>
<evidence type="ECO:0000256" key="3">
    <source>
        <dbReference type="ARBA" id="ARBA00022630"/>
    </source>
</evidence>
<evidence type="ECO:0000256" key="2">
    <source>
        <dbReference type="ARBA" id="ARBA00007532"/>
    </source>
</evidence>
<dbReference type="InterPro" id="IPR050151">
    <property type="entry name" value="Class-I_Pyr_Nuc-Dis_Oxidored"/>
</dbReference>
<evidence type="ECO:0000256" key="5">
    <source>
        <dbReference type="ARBA" id="ARBA00023002"/>
    </source>
</evidence>
<keyword evidence="8 9" id="KW-0676">Redox-active center</keyword>
<reference evidence="12 13" key="1">
    <citation type="submission" date="2016-10" db="EMBL/GenBank/DDBJ databases">
        <authorList>
            <person name="Varghese N."/>
            <person name="Submissions S."/>
        </authorList>
    </citation>
    <scope>NUCLEOTIDE SEQUENCE [LARGE SCALE GENOMIC DNA]</scope>
    <source>
        <strain evidence="12 13">PL 12/M</strain>
    </source>
</reference>
<evidence type="ECO:0000256" key="7">
    <source>
        <dbReference type="ARBA" id="ARBA00023157"/>
    </source>
</evidence>
<evidence type="ECO:0000313" key="12">
    <source>
        <dbReference type="EMBL" id="SDF30880.1"/>
    </source>
</evidence>
<comment type="caution">
    <text evidence="12">The sequence shown here is derived from an EMBL/GenBank/DDBJ whole genome shotgun (WGS) entry which is preliminary data.</text>
</comment>
<dbReference type="RefSeq" id="WP_091708387.1">
    <property type="nucleotide sequence ID" value="NZ_FNCA01000001.1"/>
</dbReference>
<accession>A0A7Z7FDB7</accession>
<evidence type="ECO:0000259" key="10">
    <source>
        <dbReference type="Pfam" id="PF02852"/>
    </source>
</evidence>
<dbReference type="SUPFAM" id="SSF55424">
    <property type="entry name" value="FAD/NAD-linked reductases, dimerisation (C-terminal) domain"/>
    <property type="match status" value="1"/>
</dbReference>
<dbReference type="InterPro" id="IPR012999">
    <property type="entry name" value="Pyr_OxRdtase_I_AS"/>
</dbReference>
<comment type="similarity">
    <text evidence="2 9">Belongs to the class-I pyridine nucleotide-disulfide oxidoreductase family.</text>
</comment>
<dbReference type="PANTHER" id="PTHR22912">
    <property type="entry name" value="DISULFIDE OXIDOREDUCTASE"/>
    <property type="match status" value="1"/>
</dbReference>
<dbReference type="PROSITE" id="PS00076">
    <property type="entry name" value="PYRIDINE_REDOX_1"/>
    <property type="match status" value="1"/>
</dbReference>
<evidence type="ECO:0000256" key="6">
    <source>
        <dbReference type="ARBA" id="ARBA00023027"/>
    </source>
</evidence>
<keyword evidence="4 9" id="KW-0274">FAD</keyword>
<dbReference type="Pfam" id="PF07992">
    <property type="entry name" value="Pyr_redox_2"/>
    <property type="match status" value="1"/>
</dbReference>
<dbReference type="PANTHER" id="PTHR22912:SF151">
    <property type="entry name" value="DIHYDROLIPOYL DEHYDROGENASE, MITOCHONDRIAL"/>
    <property type="match status" value="1"/>
</dbReference>
<dbReference type="GO" id="GO:0004148">
    <property type="term" value="F:dihydrolipoyl dehydrogenase (NADH) activity"/>
    <property type="evidence" value="ECO:0007669"/>
    <property type="project" value="TreeGrafter"/>
</dbReference>
<feature type="domain" description="FAD/NAD(P)-binding" evidence="11">
    <location>
        <begin position="5"/>
        <end position="330"/>
    </location>
</feature>
<dbReference type="SUPFAM" id="SSF51905">
    <property type="entry name" value="FAD/NAD(P)-binding domain"/>
    <property type="match status" value="1"/>
</dbReference>
<dbReference type="InterPro" id="IPR023753">
    <property type="entry name" value="FAD/NAD-binding_dom"/>
</dbReference>
<gene>
    <name evidence="12" type="ORF">SAMN04488589_0302</name>
</gene>
<dbReference type="Pfam" id="PF02852">
    <property type="entry name" value="Pyr_redox_dim"/>
    <property type="match status" value="1"/>
</dbReference>
<dbReference type="InterPro" id="IPR016156">
    <property type="entry name" value="FAD/NAD-linked_Rdtase_dimer_sf"/>
</dbReference>
<keyword evidence="6" id="KW-0520">NAD</keyword>
<dbReference type="Proteomes" id="UP000199259">
    <property type="component" value="Unassembled WGS sequence"/>
</dbReference>
<comment type="cofactor">
    <cofactor evidence="1">
        <name>FAD</name>
        <dbReference type="ChEBI" id="CHEBI:57692"/>
    </cofactor>
</comment>
<evidence type="ECO:0000313" key="13">
    <source>
        <dbReference type="Proteomes" id="UP000199259"/>
    </source>
</evidence>
<evidence type="ECO:0000256" key="8">
    <source>
        <dbReference type="ARBA" id="ARBA00023284"/>
    </source>
</evidence>
<dbReference type="PRINTS" id="PR00368">
    <property type="entry name" value="FADPNR"/>
</dbReference>
<keyword evidence="13" id="KW-1185">Reference proteome</keyword>
<evidence type="ECO:0000256" key="4">
    <source>
        <dbReference type="ARBA" id="ARBA00022827"/>
    </source>
</evidence>
<dbReference type="OrthoDB" id="27922at2157"/>
<feature type="domain" description="Pyridine nucleotide-disulphide oxidoreductase dimerisation" evidence="10">
    <location>
        <begin position="350"/>
        <end position="449"/>
    </location>
</feature>
<evidence type="ECO:0000259" key="11">
    <source>
        <dbReference type="Pfam" id="PF07992"/>
    </source>
</evidence>
<organism evidence="12 13">
    <name type="scientific">Methanolobus vulcani</name>
    <dbReference type="NCBI Taxonomy" id="38026"/>
    <lineage>
        <taxon>Archaea</taxon>
        <taxon>Methanobacteriati</taxon>
        <taxon>Methanobacteriota</taxon>
        <taxon>Stenosarchaea group</taxon>
        <taxon>Methanomicrobia</taxon>
        <taxon>Methanosarcinales</taxon>
        <taxon>Methanosarcinaceae</taxon>
        <taxon>Methanolobus</taxon>
    </lineage>
</organism>
<dbReference type="PRINTS" id="PR00411">
    <property type="entry name" value="PNDRDTASEI"/>
</dbReference>
<dbReference type="AlphaFoldDB" id="A0A7Z7FDB7"/>
<dbReference type="PIRSF" id="PIRSF000350">
    <property type="entry name" value="Mercury_reductase_MerA"/>
    <property type="match status" value="1"/>
</dbReference>
<dbReference type="Gene3D" id="3.30.390.30">
    <property type="match status" value="1"/>
</dbReference>
<evidence type="ECO:0000256" key="1">
    <source>
        <dbReference type="ARBA" id="ARBA00001974"/>
    </source>
</evidence>
<protein>
    <submittedName>
        <fullName evidence="12">NADPH-glutathione reductase</fullName>
    </submittedName>
</protein>
<dbReference type="GO" id="GO:0050660">
    <property type="term" value="F:flavin adenine dinucleotide binding"/>
    <property type="evidence" value="ECO:0007669"/>
    <property type="project" value="TreeGrafter"/>
</dbReference>
<keyword evidence="7" id="KW-1015">Disulfide bond</keyword>
<keyword evidence="5 9" id="KW-0560">Oxidoreductase</keyword>
<dbReference type="Gene3D" id="3.50.50.60">
    <property type="entry name" value="FAD/NAD(P)-binding domain"/>
    <property type="match status" value="2"/>
</dbReference>
<dbReference type="GO" id="GO:0006103">
    <property type="term" value="P:2-oxoglutarate metabolic process"/>
    <property type="evidence" value="ECO:0007669"/>
    <property type="project" value="TreeGrafter"/>
</dbReference>
<dbReference type="InterPro" id="IPR001100">
    <property type="entry name" value="Pyr_nuc-diS_OxRdtase"/>
</dbReference>
<dbReference type="InterPro" id="IPR036188">
    <property type="entry name" value="FAD/NAD-bd_sf"/>
</dbReference>
<dbReference type="EMBL" id="FNCA01000001">
    <property type="protein sequence ID" value="SDF30880.1"/>
    <property type="molecule type" value="Genomic_DNA"/>
</dbReference>
<keyword evidence="3 9" id="KW-0285">Flavoprotein</keyword>
<evidence type="ECO:0000256" key="9">
    <source>
        <dbReference type="RuleBase" id="RU003691"/>
    </source>
</evidence>
<dbReference type="InterPro" id="IPR004099">
    <property type="entry name" value="Pyr_nucl-diS_OxRdtase_dimer"/>
</dbReference>
<name>A0A7Z7FDB7_9EURY</name>
<sequence>MNMDYDAFIVGTGVAGSSIAYKLKAAGMKVAIADKTGFGGICAFHGCIPKKILSGASEIVDGGIRMHGKGVNCDPKLEWADMISFKDELVHSFTDPKEAAFKKAGIDTYHGMVSFHDHHTLLVGEKLVSAKYILLAIGATSRKIEIPGSEYLTTSDEFLDLKALPDKMIFAGGGYISFEFAHIAARAGADVTIIHRGENLLKNFDQDLVSILVEASEKAGIKVITGQELREIIKHENSDVSNEIASELELVTYDKKSQKEVRHKCNMVVHGLGRVPDIEGLEAEKGGVKIEHGAIAVNEYLQSVSNPAVYAAGDCILPGPALTPTASLQANVLASNIIKGNKHTADYTGIASAVFTIPTLAAVGLLEKNATDKHKVITSDLSKLYSARRTNLGYSVSKVIIEKDTEKIVGAHLIGPGADDVINIFTLAIKAGLTLPQVREAMYAYPANSYDVKYMLR</sequence>